<dbReference type="SUPFAM" id="SSF111069">
    <property type="entry name" value="Hypothetical protein yfbM"/>
    <property type="match status" value="1"/>
</dbReference>
<accession>A0ABS4J9R6</accession>
<comment type="caution">
    <text evidence="1">The sequence shown here is derived from an EMBL/GenBank/DDBJ whole genome shotgun (WGS) entry which is preliminary data.</text>
</comment>
<sequence>MGMIGNYIALDDIQIKQIADGEIELEQLDLTANETLDIDKSWQAIHYLLCGDICEGAPPLGYVVPMLDENMVDFAEYGAFYLFCAQVEEAFHAVAKLSERDVVNLYRFEAMLEDGVYPIVSDEDGESFFEYLLANLRAIQSFYEKVAAKKQGVIFYIL</sequence>
<dbReference type="Proteomes" id="UP001519287">
    <property type="component" value="Unassembled WGS sequence"/>
</dbReference>
<evidence type="ECO:0000313" key="1">
    <source>
        <dbReference type="EMBL" id="MBP1996540.1"/>
    </source>
</evidence>
<dbReference type="Pfam" id="PF08974">
    <property type="entry name" value="DUF1877"/>
    <property type="match status" value="1"/>
</dbReference>
<dbReference type="Gene3D" id="3.40.1760.10">
    <property type="entry name" value="YfbM-like super family"/>
    <property type="match status" value="1"/>
</dbReference>
<name>A0ABS4J9R6_9BACL</name>
<evidence type="ECO:0008006" key="3">
    <source>
        <dbReference type="Google" id="ProtNLM"/>
    </source>
</evidence>
<evidence type="ECO:0000313" key="2">
    <source>
        <dbReference type="Proteomes" id="UP001519287"/>
    </source>
</evidence>
<gene>
    <name evidence="1" type="ORF">J2Z66_008188</name>
</gene>
<proteinExistence type="predicted"/>
<dbReference type="InterPro" id="IPR035944">
    <property type="entry name" value="YfbM-like_sf"/>
</dbReference>
<dbReference type="InterPro" id="IPR015068">
    <property type="entry name" value="DUF1877"/>
</dbReference>
<protein>
    <recommendedName>
        <fullName evidence="3">DUF1877 family protein</fullName>
    </recommendedName>
</protein>
<organism evidence="1 2">
    <name type="scientific">Paenibacillus eucommiae</name>
    <dbReference type="NCBI Taxonomy" id="1355755"/>
    <lineage>
        <taxon>Bacteria</taxon>
        <taxon>Bacillati</taxon>
        <taxon>Bacillota</taxon>
        <taxon>Bacilli</taxon>
        <taxon>Bacillales</taxon>
        <taxon>Paenibacillaceae</taxon>
        <taxon>Paenibacillus</taxon>
    </lineage>
</organism>
<keyword evidence="2" id="KW-1185">Reference proteome</keyword>
<dbReference type="EMBL" id="JAGGLB010000051">
    <property type="protein sequence ID" value="MBP1996540.1"/>
    <property type="molecule type" value="Genomic_DNA"/>
</dbReference>
<reference evidence="1 2" key="1">
    <citation type="submission" date="2021-03" db="EMBL/GenBank/DDBJ databases">
        <title>Genomic Encyclopedia of Type Strains, Phase IV (KMG-IV): sequencing the most valuable type-strain genomes for metagenomic binning, comparative biology and taxonomic classification.</title>
        <authorList>
            <person name="Goeker M."/>
        </authorList>
    </citation>
    <scope>NUCLEOTIDE SEQUENCE [LARGE SCALE GENOMIC DNA]</scope>
    <source>
        <strain evidence="1 2">DSM 26048</strain>
    </source>
</reference>
<dbReference type="RefSeq" id="WP_209979087.1">
    <property type="nucleotide sequence ID" value="NZ_JAGGLB010000051.1"/>
</dbReference>